<dbReference type="GeneTree" id="ENSGT01050000244948"/>
<name>A0A6P8GH97_CLUHA</name>
<evidence type="ECO:0000256" key="2">
    <source>
        <dbReference type="ARBA" id="ARBA00009063"/>
    </source>
</evidence>
<protein>
    <submittedName>
        <fullName evidence="11 12">Syntaxin-11a</fullName>
    </submittedName>
</protein>
<dbReference type="InterPro" id="IPR006011">
    <property type="entry name" value="Syntaxin_N"/>
</dbReference>
<dbReference type="Gene3D" id="1.20.58.70">
    <property type="match status" value="1"/>
</dbReference>
<evidence type="ECO:0000259" key="9">
    <source>
        <dbReference type="PROSITE" id="PS50192"/>
    </source>
</evidence>
<dbReference type="AlphaFoldDB" id="A0A6P8GH97"/>
<evidence type="ECO:0000313" key="10">
    <source>
        <dbReference type="Proteomes" id="UP000515152"/>
    </source>
</evidence>
<dbReference type="KEGG" id="char:105895738"/>
<comment type="similarity">
    <text evidence="2 6">Belongs to the syntaxin family.</text>
</comment>
<dbReference type="GO" id="GO:0031629">
    <property type="term" value="P:synaptic vesicle fusion to presynaptic active zone membrane"/>
    <property type="evidence" value="ECO:0007669"/>
    <property type="project" value="TreeGrafter"/>
</dbReference>
<dbReference type="GO" id="GO:0048787">
    <property type="term" value="C:presynaptic active zone membrane"/>
    <property type="evidence" value="ECO:0007669"/>
    <property type="project" value="TreeGrafter"/>
</dbReference>
<dbReference type="Proteomes" id="UP000515152">
    <property type="component" value="Chromosome 14"/>
</dbReference>
<comment type="subcellular location">
    <subcellularLocation>
        <location evidence="1">Endomembrane system</location>
        <topology evidence="1">Peripheral membrane protein</topology>
    </subcellularLocation>
</comment>
<feature type="domain" description="T-SNARE coiled-coil homology" evidence="9">
    <location>
        <begin position="207"/>
        <end position="269"/>
    </location>
</feature>
<dbReference type="InterPro" id="IPR010989">
    <property type="entry name" value="SNARE"/>
</dbReference>
<dbReference type="PANTHER" id="PTHR19957">
    <property type="entry name" value="SYNTAXIN"/>
    <property type="match status" value="1"/>
</dbReference>
<keyword evidence="10" id="KW-1185">Reference proteome</keyword>
<dbReference type="GO" id="GO:0000149">
    <property type="term" value="F:SNARE binding"/>
    <property type="evidence" value="ECO:0007669"/>
    <property type="project" value="TreeGrafter"/>
</dbReference>
<organism evidence="10 12">
    <name type="scientific">Clupea harengus</name>
    <name type="common">Atlantic herring</name>
    <dbReference type="NCBI Taxonomy" id="7950"/>
    <lineage>
        <taxon>Eukaryota</taxon>
        <taxon>Metazoa</taxon>
        <taxon>Chordata</taxon>
        <taxon>Craniata</taxon>
        <taxon>Vertebrata</taxon>
        <taxon>Euteleostomi</taxon>
        <taxon>Actinopterygii</taxon>
        <taxon>Neopterygii</taxon>
        <taxon>Teleostei</taxon>
        <taxon>Clupei</taxon>
        <taxon>Clupeiformes</taxon>
        <taxon>Clupeoidei</taxon>
        <taxon>Clupeidae</taxon>
        <taxon>Clupea</taxon>
    </lineage>
</organism>
<dbReference type="SMART" id="SM00503">
    <property type="entry name" value="SynN"/>
    <property type="match status" value="1"/>
</dbReference>
<dbReference type="InterPro" id="IPR006012">
    <property type="entry name" value="Syntaxin/epimorphin_CS"/>
</dbReference>
<dbReference type="Gene3D" id="1.20.5.110">
    <property type="match status" value="1"/>
</dbReference>
<dbReference type="InterPro" id="IPR000727">
    <property type="entry name" value="T_SNARE_dom"/>
</dbReference>
<dbReference type="GO" id="GO:0008021">
    <property type="term" value="C:synaptic vesicle"/>
    <property type="evidence" value="ECO:0007669"/>
    <property type="project" value="TreeGrafter"/>
</dbReference>
<keyword evidence="5" id="KW-0472">Membrane</keyword>
<dbReference type="GO" id="GO:0048278">
    <property type="term" value="P:vesicle docking"/>
    <property type="evidence" value="ECO:0007669"/>
    <property type="project" value="TreeGrafter"/>
</dbReference>
<dbReference type="Pfam" id="PF00804">
    <property type="entry name" value="Syntaxin"/>
    <property type="match status" value="1"/>
</dbReference>
<dbReference type="GeneID" id="105895738"/>
<dbReference type="InterPro" id="IPR045242">
    <property type="entry name" value="Syntaxin"/>
</dbReference>
<sequence length="291" mass="33316">MRDRLSDLQSASRLTQGEAPGVAEETGIEGTEQDVVVFEGEEEMEETFREVQAMHKEIAQLRIEVKQLGKQSTRYLTSMRRFSSIKRDSNSIARDIKARGQALYTRLQQMETRCQRLDQEYGVHSSLARMVRAQCVSLTVAFHTVMSEYNEAEMGQRDNCMKRIQRQAEIVGQEVTGEQIEEMIESGKWNAFSENLVADGRAARSALSEIETRQKELLDLEGRIRDIHELFLQLALLVEEQGSKLNNIESNMATTQDYVAKATVHIKKAVRYKKANPCRRFFCCCFPCCNK</sequence>
<dbReference type="Pfam" id="PF05739">
    <property type="entry name" value="SNARE"/>
    <property type="match status" value="1"/>
</dbReference>
<dbReference type="PROSITE" id="PS00914">
    <property type="entry name" value="SYNTAXIN"/>
    <property type="match status" value="1"/>
</dbReference>
<gene>
    <name evidence="11 12" type="primary">stx11a</name>
</gene>
<dbReference type="GO" id="GO:0006886">
    <property type="term" value="P:intracellular protein transport"/>
    <property type="evidence" value="ECO:0007669"/>
    <property type="project" value="InterPro"/>
</dbReference>
<evidence type="ECO:0000256" key="5">
    <source>
        <dbReference type="ARBA" id="ARBA00023136"/>
    </source>
</evidence>
<dbReference type="SMART" id="SM00397">
    <property type="entry name" value="t_SNARE"/>
    <property type="match status" value="1"/>
</dbReference>
<dbReference type="CTD" id="405846"/>
<dbReference type="RefSeq" id="XP_031436701.1">
    <property type="nucleotide sequence ID" value="XM_031580841.1"/>
</dbReference>
<proteinExistence type="inferred from homology"/>
<evidence type="ECO:0000313" key="11">
    <source>
        <dbReference type="RefSeq" id="XP_012677870.2"/>
    </source>
</evidence>
<evidence type="ECO:0000256" key="4">
    <source>
        <dbReference type="ARBA" id="ARBA00023054"/>
    </source>
</evidence>
<evidence type="ECO:0000256" key="6">
    <source>
        <dbReference type="RuleBase" id="RU003858"/>
    </source>
</evidence>
<evidence type="ECO:0000256" key="7">
    <source>
        <dbReference type="SAM" id="Coils"/>
    </source>
</evidence>
<reference evidence="11 12" key="1">
    <citation type="submission" date="2025-04" db="UniProtKB">
        <authorList>
            <consortium name="RefSeq"/>
        </authorList>
    </citation>
    <scope>IDENTIFICATION</scope>
</reference>
<keyword evidence="4 7" id="KW-0175">Coiled coil</keyword>
<feature type="region of interest" description="Disordered" evidence="8">
    <location>
        <begin position="1"/>
        <end position="31"/>
    </location>
</feature>
<evidence type="ECO:0000256" key="8">
    <source>
        <dbReference type="SAM" id="MobiDB-lite"/>
    </source>
</evidence>
<dbReference type="SUPFAM" id="SSF47661">
    <property type="entry name" value="t-snare proteins"/>
    <property type="match status" value="1"/>
</dbReference>
<dbReference type="OrthoDB" id="10255013at2759"/>
<dbReference type="PANTHER" id="PTHR19957:SF30">
    <property type="entry name" value="SYNTAXIN-11"/>
    <property type="match status" value="1"/>
</dbReference>
<dbReference type="GO" id="GO:0031201">
    <property type="term" value="C:SNARE complex"/>
    <property type="evidence" value="ECO:0007669"/>
    <property type="project" value="TreeGrafter"/>
</dbReference>
<evidence type="ECO:0000313" key="12">
    <source>
        <dbReference type="RefSeq" id="XP_031436701.1"/>
    </source>
</evidence>
<keyword evidence="3" id="KW-0813">Transport</keyword>
<dbReference type="RefSeq" id="XP_012677870.2">
    <property type="nucleotide sequence ID" value="XM_012822416.2"/>
</dbReference>
<accession>A0A6P8GH97</accession>
<evidence type="ECO:0000256" key="1">
    <source>
        <dbReference type="ARBA" id="ARBA00004184"/>
    </source>
</evidence>
<evidence type="ECO:0000256" key="3">
    <source>
        <dbReference type="ARBA" id="ARBA00022448"/>
    </source>
</evidence>
<dbReference type="PROSITE" id="PS50192">
    <property type="entry name" value="T_SNARE"/>
    <property type="match status" value="1"/>
</dbReference>
<feature type="coiled-coil region" evidence="7">
    <location>
        <begin position="44"/>
        <end position="71"/>
    </location>
</feature>
<dbReference type="GO" id="GO:0005484">
    <property type="term" value="F:SNAP receptor activity"/>
    <property type="evidence" value="ECO:0007669"/>
    <property type="project" value="InterPro"/>
</dbReference>
<dbReference type="FunFam" id="1.20.5.110:FF:000022">
    <property type="entry name" value="Syntaxin 19"/>
    <property type="match status" value="1"/>
</dbReference>